<dbReference type="EMBL" id="JAAAHW010004549">
    <property type="protein sequence ID" value="KAF9973374.1"/>
    <property type="molecule type" value="Genomic_DNA"/>
</dbReference>
<dbReference type="OrthoDB" id="4743193at2759"/>
<evidence type="ECO:0000313" key="3">
    <source>
        <dbReference type="Proteomes" id="UP000749646"/>
    </source>
</evidence>
<protein>
    <recommendedName>
        <fullName evidence="1">DUF6589 domain-containing protein</fullName>
    </recommendedName>
</protein>
<proteinExistence type="predicted"/>
<dbReference type="AlphaFoldDB" id="A0A9P6JG51"/>
<comment type="caution">
    <text evidence="2">The sequence shown here is derived from an EMBL/GenBank/DDBJ whole genome shotgun (WGS) entry which is preliminary data.</text>
</comment>
<sequence>MRGLQSLTKDNCNKVKATVKEHAWYVVYDNINLAFRKHNQRTLNQDSFESGTTASVIMSKLSAELERDPDPLRHLCLEDLIPSRFDKCSIPVPTKKLLPVEKTVAYQLPVMKINQSSIAGNKEVLDAIMEYALELTQK</sequence>
<dbReference type="InterPro" id="IPR046496">
    <property type="entry name" value="DUF6589"/>
</dbReference>
<name>A0A9P6JG51_9FUNG</name>
<organism evidence="2 3">
    <name type="scientific">Modicella reniformis</name>
    <dbReference type="NCBI Taxonomy" id="1440133"/>
    <lineage>
        <taxon>Eukaryota</taxon>
        <taxon>Fungi</taxon>
        <taxon>Fungi incertae sedis</taxon>
        <taxon>Mucoromycota</taxon>
        <taxon>Mortierellomycotina</taxon>
        <taxon>Mortierellomycetes</taxon>
        <taxon>Mortierellales</taxon>
        <taxon>Mortierellaceae</taxon>
        <taxon>Modicella</taxon>
    </lineage>
</organism>
<keyword evidence="3" id="KW-1185">Reference proteome</keyword>
<accession>A0A9P6JG51</accession>
<evidence type="ECO:0000313" key="2">
    <source>
        <dbReference type="EMBL" id="KAF9973374.1"/>
    </source>
</evidence>
<dbReference type="Pfam" id="PF20231">
    <property type="entry name" value="DUF6589"/>
    <property type="match status" value="1"/>
</dbReference>
<reference evidence="2" key="1">
    <citation type="journal article" date="2020" name="Fungal Divers.">
        <title>Resolving the Mortierellaceae phylogeny through synthesis of multi-gene phylogenetics and phylogenomics.</title>
        <authorList>
            <person name="Vandepol N."/>
            <person name="Liber J."/>
            <person name="Desiro A."/>
            <person name="Na H."/>
            <person name="Kennedy M."/>
            <person name="Barry K."/>
            <person name="Grigoriev I.V."/>
            <person name="Miller A.N."/>
            <person name="O'Donnell K."/>
            <person name="Stajich J.E."/>
            <person name="Bonito G."/>
        </authorList>
    </citation>
    <scope>NUCLEOTIDE SEQUENCE</scope>
    <source>
        <strain evidence="2">MES-2147</strain>
    </source>
</reference>
<gene>
    <name evidence="2" type="ORF">BGZ65_009297</name>
</gene>
<feature type="domain" description="DUF6589" evidence="1">
    <location>
        <begin position="83"/>
        <end position="136"/>
    </location>
</feature>
<evidence type="ECO:0000259" key="1">
    <source>
        <dbReference type="Pfam" id="PF20231"/>
    </source>
</evidence>
<dbReference type="Proteomes" id="UP000749646">
    <property type="component" value="Unassembled WGS sequence"/>
</dbReference>